<dbReference type="Proteomes" id="UP001642540">
    <property type="component" value="Unassembled WGS sequence"/>
</dbReference>
<dbReference type="PANTHER" id="PTHR43564:SF2">
    <property type="entry name" value="BLR6059 PROTEIN"/>
    <property type="match status" value="1"/>
</dbReference>
<dbReference type="SUPFAM" id="SSF102198">
    <property type="entry name" value="Putative cyclase"/>
    <property type="match status" value="1"/>
</dbReference>
<sequence length="234" mass="26464">MKSLVPFAVVLAVGFILNGSLTHAVCPKPKFIDLTFSFNNETVFWGSRNITFSTEVEQTMPGGFWMAARSFCTSEHTSTHIDAPYHYNQNGRRLHEIPFEDLIDVPGVMIDIFDKVHKFKDGKLVVIQNYVLTRQDILEWEAKNGKIPQGAVVMLYTGWGMRWGDNNEYMGIPEGAKVDLNEFPPSYLNFPGYDISAAKFLAEERQVRGAGIDTLAIDPGNTKVSWHIIQYQLK</sequence>
<feature type="chain" id="PRO_5045673687" description="Kynurenine formamidase" evidence="2">
    <location>
        <begin position="23"/>
        <end position="234"/>
    </location>
</feature>
<dbReference type="InterPro" id="IPR037175">
    <property type="entry name" value="KFase_sf"/>
</dbReference>
<dbReference type="EMBL" id="CAXLJM020000034">
    <property type="protein sequence ID" value="CAL8102897.1"/>
    <property type="molecule type" value="Genomic_DNA"/>
</dbReference>
<evidence type="ECO:0000256" key="1">
    <source>
        <dbReference type="ARBA" id="ARBA00007865"/>
    </source>
</evidence>
<keyword evidence="2" id="KW-0732">Signal</keyword>
<dbReference type="PANTHER" id="PTHR43564">
    <property type="entry name" value="KYNURENINE FORMAMIDASE-LIKE PROTEIN"/>
    <property type="match status" value="1"/>
</dbReference>
<evidence type="ECO:0008006" key="5">
    <source>
        <dbReference type="Google" id="ProtNLM"/>
    </source>
</evidence>
<dbReference type="Pfam" id="PF04199">
    <property type="entry name" value="Cyclase"/>
    <property type="match status" value="1"/>
</dbReference>
<evidence type="ECO:0000313" key="3">
    <source>
        <dbReference type="EMBL" id="CAL8102897.1"/>
    </source>
</evidence>
<reference evidence="3 4" key="1">
    <citation type="submission" date="2024-08" db="EMBL/GenBank/DDBJ databases">
        <authorList>
            <person name="Cucini C."/>
            <person name="Frati F."/>
        </authorList>
    </citation>
    <scope>NUCLEOTIDE SEQUENCE [LARGE SCALE GENOMIC DNA]</scope>
</reference>
<keyword evidence="4" id="KW-1185">Reference proteome</keyword>
<comment type="similarity">
    <text evidence="1">Belongs to the Cyclase 1 superfamily.</text>
</comment>
<organism evidence="3 4">
    <name type="scientific">Orchesella dallaii</name>
    <dbReference type="NCBI Taxonomy" id="48710"/>
    <lineage>
        <taxon>Eukaryota</taxon>
        <taxon>Metazoa</taxon>
        <taxon>Ecdysozoa</taxon>
        <taxon>Arthropoda</taxon>
        <taxon>Hexapoda</taxon>
        <taxon>Collembola</taxon>
        <taxon>Entomobryomorpha</taxon>
        <taxon>Entomobryoidea</taxon>
        <taxon>Orchesellidae</taxon>
        <taxon>Orchesellinae</taxon>
        <taxon>Orchesella</taxon>
    </lineage>
</organism>
<feature type="signal peptide" evidence="2">
    <location>
        <begin position="1"/>
        <end position="22"/>
    </location>
</feature>
<dbReference type="Gene3D" id="3.50.30.50">
    <property type="entry name" value="Putative cyclase"/>
    <property type="match status" value="1"/>
</dbReference>
<name>A0ABP1QL18_9HEXA</name>
<accession>A0ABP1QL18</accession>
<dbReference type="InterPro" id="IPR007325">
    <property type="entry name" value="KFase/CYL"/>
</dbReference>
<proteinExistence type="inferred from homology"/>
<gene>
    <name evidence="3" type="ORF">ODALV1_LOCUS11284</name>
</gene>
<protein>
    <recommendedName>
        <fullName evidence="5">Kynurenine formamidase</fullName>
    </recommendedName>
</protein>
<evidence type="ECO:0000313" key="4">
    <source>
        <dbReference type="Proteomes" id="UP001642540"/>
    </source>
</evidence>
<evidence type="ECO:0000256" key="2">
    <source>
        <dbReference type="SAM" id="SignalP"/>
    </source>
</evidence>
<comment type="caution">
    <text evidence="3">The sequence shown here is derived from an EMBL/GenBank/DDBJ whole genome shotgun (WGS) entry which is preliminary data.</text>
</comment>